<organism evidence="1 2">
    <name type="scientific">Amycolatopsis halotolerans</name>
    <dbReference type="NCBI Taxonomy" id="330083"/>
    <lineage>
        <taxon>Bacteria</taxon>
        <taxon>Bacillati</taxon>
        <taxon>Actinomycetota</taxon>
        <taxon>Actinomycetes</taxon>
        <taxon>Pseudonocardiales</taxon>
        <taxon>Pseudonocardiaceae</taxon>
        <taxon>Amycolatopsis</taxon>
    </lineage>
</organism>
<protein>
    <submittedName>
        <fullName evidence="1">Uncharacterized protein</fullName>
    </submittedName>
</protein>
<dbReference type="EMBL" id="JBHRWI010000004">
    <property type="protein sequence ID" value="MFC3509064.1"/>
    <property type="molecule type" value="Genomic_DNA"/>
</dbReference>
<evidence type="ECO:0000313" key="2">
    <source>
        <dbReference type="Proteomes" id="UP001595764"/>
    </source>
</evidence>
<keyword evidence="2" id="KW-1185">Reference proteome</keyword>
<dbReference type="RefSeq" id="WP_377869334.1">
    <property type="nucleotide sequence ID" value="NZ_JBHMAY010000012.1"/>
</dbReference>
<gene>
    <name evidence="1" type="ORF">ACFORO_02710</name>
</gene>
<comment type="caution">
    <text evidence="1">The sequence shown here is derived from an EMBL/GenBank/DDBJ whole genome shotgun (WGS) entry which is preliminary data.</text>
</comment>
<sequence>MTRNPDRLYDLMPSVYRRRDEENAGPLKALLGVITEQADLIGADLDAQYADWFIETCQDWVAPYLGDLVGYQILPDADETLATGSAAARRLLSALAPRRDVAHTVGNRRRKGTSALLEQLAADVAEWPARAVEFRQLLAVSQAVRLHGRDPRADRRRLTRGQLTDLHGADALDRLDGPFDELAHSIDVRRITSHRGTGRFGIPEIGLYVWRLKPYSITRGPAYCEDRARTRFTFSILGNDTPLIVSPVREPSPTHIADETNVPVFLRRQAFAERPAVYYGPEKSLCVYLSDGKPIPLADIIPADLSGWRYRPAHGKVALDPVLGRIAFPARQAPESGVWVDYHYGFSADIGTGEYPRAPETAKHVYRVGPGHHELVMEAVEEWQRDKETDKTARKAVIEFTDSGAYQEQLKLALDRGDCLTLRAANGMRPVLRLLDWNSNRPDALRIIGTDRGAKDDPLPKVVFDGLLITGRSVQVHGPVGQFSLRHCTLVPGWSLDAQCCPEHEEEASVELTDTPACLCVERSILGTILVTADEVHREPNQIRLTDSILDAAGPGLAALCGPDDGCAHAVVDFRRCTVFGSVFAHAAGLLENSIMDGRVRIARRQDGCVRFCWLPESSRTPPRFHCEPEHSGDPVRVVPQFASVRYGAPGYAQLARSGPEEISRGAEDGSEMGVFHDLFHPQREDSLRLRLAEYTPAGTDAGILFAT</sequence>
<accession>A0ABV7QB18</accession>
<name>A0ABV7QB18_9PSEU</name>
<evidence type="ECO:0000313" key="1">
    <source>
        <dbReference type="EMBL" id="MFC3509064.1"/>
    </source>
</evidence>
<reference evidence="2" key="1">
    <citation type="journal article" date="2019" name="Int. J. Syst. Evol. Microbiol.">
        <title>The Global Catalogue of Microorganisms (GCM) 10K type strain sequencing project: providing services to taxonomists for standard genome sequencing and annotation.</title>
        <authorList>
            <consortium name="The Broad Institute Genomics Platform"/>
            <consortium name="The Broad Institute Genome Sequencing Center for Infectious Disease"/>
            <person name="Wu L."/>
            <person name="Ma J."/>
        </authorList>
    </citation>
    <scope>NUCLEOTIDE SEQUENCE [LARGE SCALE GENOMIC DNA]</scope>
    <source>
        <strain evidence="2">CGMCC 4.7682</strain>
    </source>
</reference>
<proteinExistence type="predicted"/>
<dbReference type="Proteomes" id="UP001595764">
    <property type="component" value="Unassembled WGS sequence"/>
</dbReference>